<organism evidence="1 2">
    <name type="scientific">Catenaria anguillulae PL171</name>
    <dbReference type="NCBI Taxonomy" id="765915"/>
    <lineage>
        <taxon>Eukaryota</taxon>
        <taxon>Fungi</taxon>
        <taxon>Fungi incertae sedis</taxon>
        <taxon>Blastocladiomycota</taxon>
        <taxon>Blastocladiomycetes</taxon>
        <taxon>Blastocladiales</taxon>
        <taxon>Catenariaceae</taxon>
        <taxon>Catenaria</taxon>
    </lineage>
</organism>
<dbReference type="Proteomes" id="UP000193411">
    <property type="component" value="Unassembled WGS sequence"/>
</dbReference>
<sequence length="665" mass="74666">MTETMTHSMQSHSTTDLKPQLHLEVCESILVTAMALLPRALARHDQTHRSTLSSILNVLHPRLHAPLLLDAALHTAWWFSIDTATVGGTCLRLDLLGRAIRLRGLRQTRPDDSPSLRLPIATHPSHFNLTRPGNSAEETIALLDFWFHPDTPTTWVPSFHGLVQAGLASHGRWRTSSHVAVDKWKHAAAILEWWVKTRRLNVADEAEMKQAQWMVMDFGNAKTIEVWRKVYEVEMGKFSANERESLPASVACVLAVDDVGAVQYCLERQVECTVHKRAVWNACTTGNVKALDWFASLCPSDSRPLDGVHCGIKMAAQVGHVSVLEWMHKNGYLDLDSEYQAGQVFNIAAEHAHMDVLEWLWIHADSPASVFQLEASVAHCIASIPVLNWLRDKALFENLDTSPHDSDHPCNGFTNAAAQGKLDVMQWWTSCAPECVRLTRDSEKAHCLLHIMRQNRACEEAFQWCNDHGFWQAYLNDCRHSGFPYLPLVDYFVHSSSIPILAVCSRMLEQAPGGFSEVVGHVLVQACTCVEALQWWIDSGYRFALAPHIFVQASVPVLELAQTYGLVHVSSRGMTGYAWQAVESAVFNGDVDRLAWWIRHLAAIGIPLTKLKLESYLGTAARTLNMCMARWLRLHCSHVLNGGGATGMVQNDRDPEWDRAWQKKK</sequence>
<dbReference type="OrthoDB" id="448455at2759"/>
<comment type="caution">
    <text evidence="1">The sequence shown here is derived from an EMBL/GenBank/DDBJ whole genome shotgun (WGS) entry which is preliminary data.</text>
</comment>
<evidence type="ECO:0000313" key="1">
    <source>
        <dbReference type="EMBL" id="ORZ36069.1"/>
    </source>
</evidence>
<proteinExistence type="predicted"/>
<dbReference type="AlphaFoldDB" id="A0A1Y2HNF2"/>
<evidence type="ECO:0008006" key="3">
    <source>
        <dbReference type="Google" id="ProtNLM"/>
    </source>
</evidence>
<dbReference type="SUPFAM" id="SSF140860">
    <property type="entry name" value="Pseudo ankyrin repeat-like"/>
    <property type="match status" value="1"/>
</dbReference>
<name>A0A1Y2HNF2_9FUNG</name>
<evidence type="ECO:0000313" key="2">
    <source>
        <dbReference type="Proteomes" id="UP000193411"/>
    </source>
</evidence>
<keyword evidence="2" id="KW-1185">Reference proteome</keyword>
<protein>
    <recommendedName>
        <fullName evidence="3">Ankyrin repeat-containing domain protein</fullName>
    </recommendedName>
</protein>
<reference evidence="1 2" key="1">
    <citation type="submission" date="2016-07" db="EMBL/GenBank/DDBJ databases">
        <title>Pervasive Adenine N6-methylation of Active Genes in Fungi.</title>
        <authorList>
            <consortium name="DOE Joint Genome Institute"/>
            <person name="Mondo S.J."/>
            <person name="Dannebaum R.O."/>
            <person name="Kuo R.C."/>
            <person name="Labutti K."/>
            <person name="Haridas S."/>
            <person name="Kuo A."/>
            <person name="Salamov A."/>
            <person name="Ahrendt S.R."/>
            <person name="Lipzen A."/>
            <person name="Sullivan W."/>
            <person name="Andreopoulos W.B."/>
            <person name="Clum A."/>
            <person name="Lindquist E."/>
            <person name="Daum C."/>
            <person name="Ramamoorthy G.K."/>
            <person name="Gryganskyi A."/>
            <person name="Culley D."/>
            <person name="Magnuson J.K."/>
            <person name="James T.Y."/>
            <person name="O'Malley M.A."/>
            <person name="Stajich J.E."/>
            <person name="Spatafora J.W."/>
            <person name="Visel A."/>
            <person name="Grigoriev I.V."/>
        </authorList>
    </citation>
    <scope>NUCLEOTIDE SEQUENCE [LARGE SCALE GENOMIC DNA]</scope>
    <source>
        <strain evidence="1 2">PL171</strain>
    </source>
</reference>
<dbReference type="EMBL" id="MCFL01000019">
    <property type="protein sequence ID" value="ORZ36069.1"/>
    <property type="molecule type" value="Genomic_DNA"/>
</dbReference>
<accession>A0A1Y2HNF2</accession>
<gene>
    <name evidence="1" type="ORF">BCR44DRAFT_281410</name>
</gene>